<organism evidence="2 3">
    <name type="scientific">Lepeophtheirus salmonis</name>
    <name type="common">Salmon louse</name>
    <name type="synonym">Caligus salmonis</name>
    <dbReference type="NCBI Taxonomy" id="72036"/>
    <lineage>
        <taxon>Eukaryota</taxon>
        <taxon>Metazoa</taxon>
        <taxon>Ecdysozoa</taxon>
        <taxon>Arthropoda</taxon>
        <taxon>Crustacea</taxon>
        <taxon>Multicrustacea</taxon>
        <taxon>Hexanauplia</taxon>
        <taxon>Copepoda</taxon>
        <taxon>Siphonostomatoida</taxon>
        <taxon>Caligidae</taxon>
        <taxon>Lepeophtheirus</taxon>
    </lineage>
</organism>
<feature type="compositionally biased region" description="Basic and acidic residues" evidence="1">
    <location>
        <begin position="108"/>
        <end position="117"/>
    </location>
</feature>
<sequence>MSHPPYRTRSDTLKLQRLIHTLKERGSNFANVLETTASNFLRDDSDGSSFEGYPEAKDGEEEEWGSDWEEDTGEEDKCALQDAQFQCDINVTKEPATCSRNASYDYAPTHDSKKNETETETSDINDEVEQLNERSIEDFKIQATSKAISMDLLENDSCNNAPLQKIDENGDGISCCINNSILENDEDFNVTTLQEDRELSRQDDVITNFQKRIEESTHIPASKLENNNKSNESPPSPTCKQIKHVSFDMTDSSNLPETEDSDVLLHEEKLQTVEPSQEISSTPVEEPFSYQNENKKEETLWRKNKEKQRKTKYVFLDLVLKKRPRLSRVKTETRVKKITRTSTTQ</sequence>
<feature type="region of interest" description="Disordered" evidence="1">
    <location>
        <begin position="214"/>
        <end position="239"/>
    </location>
</feature>
<feature type="compositionally biased region" description="Polar residues" evidence="1">
    <location>
        <begin position="273"/>
        <end position="283"/>
    </location>
</feature>
<proteinExistence type="predicted"/>
<keyword evidence="3" id="KW-1185">Reference proteome</keyword>
<feature type="region of interest" description="Disordered" evidence="1">
    <location>
        <begin position="273"/>
        <end position="303"/>
    </location>
</feature>
<feature type="region of interest" description="Disordered" evidence="1">
    <location>
        <begin position="101"/>
        <end position="124"/>
    </location>
</feature>
<feature type="compositionally biased region" description="Acidic residues" evidence="1">
    <location>
        <begin position="58"/>
        <end position="74"/>
    </location>
</feature>
<feature type="region of interest" description="Disordered" evidence="1">
    <location>
        <begin position="38"/>
        <end position="75"/>
    </location>
</feature>
<name>A0A7R8CV27_LEPSM</name>
<gene>
    <name evidence="2" type="ORF">LSAA_7265</name>
</gene>
<feature type="compositionally biased region" description="Low complexity" evidence="1">
    <location>
        <begin position="222"/>
        <end position="233"/>
    </location>
</feature>
<evidence type="ECO:0000313" key="2">
    <source>
        <dbReference type="EMBL" id="CAF2890439.1"/>
    </source>
</evidence>
<accession>A0A7R8CV27</accession>
<evidence type="ECO:0000313" key="3">
    <source>
        <dbReference type="Proteomes" id="UP000675881"/>
    </source>
</evidence>
<dbReference type="AlphaFoldDB" id="A0A7R8CV27"/>
<evidence type="ECO:0000256" key="1">
    <source>
        <dbReference type="SAM" id="MobiDB-lite"/>
    </source>
</evidence>
<dbReference type="Proteomes" id="UP000675881">
    <property type="component" value="Chromosome 3"/>
</dbReference>
<feature type="compositionally biased region" description="Basic and acidic residues" evidence="1">
    <location>
        <begin position="293"/>
        <end position="303"/>
    </location>
</feature>
<dbReference type="EMBL" id="HG994582">
    <property type="protein sequence ID" value="CAF2890439.1"/>
    <property type="molecule type" value="Genomic_DNA"/>
</dbReference>
<protein>
    <submittedName>
        <fullName evidence="2">(salmon louse) hypothetical protein</fullName>
    </submittedName>
</protein>
<reference evidence="2" key="1">
    <citation type="submission" date="2021-02" db="EMBL/GenBank/DDBJ databases">
        <authorList>
            <person name="Bekaert M."/>
        </authorList>
    </citation>
    <scope>NUCLEOTIDE SEQUENCE</scope>
    <source>
        <strain evidence="2">IoA-00</strain>
    </source>
</reference>